<feature type="compositionally biased region" description="Basic and acidic residues" evidence="1">
    <location>
        <begin position="95"/>
        <end position="114"/>
    </location>
</feature>
<feature type="region of interest" description="Disordered" evidence="1">
    <location>
        <begin position="502"/>
        <end position="529"/>
    </location>
</feature>
<feature type="compositionally biased region" description="Polar residues" evidence="1">
    <location>
        <begin position="44"/>
        <end position="53"/>
    </location>
</feature>
<feature type="compositionally biased region" description="Basic residues" evidence="1">
    <location>
        <begin position="269"/>
        <end position="283"/>
    </location>
</feature>
<dbReference type="OrthoDB" id="5407645at2759"/>
<evidence type="ECO:0000313" key="3">
    <source>
        <dbReference type="Proteomes" id="UP000054771"/>
    </source>
</evidence>
<dbReference type="EMBL" id="CDMC01000007">
    <property type="protein sequence ID" value="CEN62244.1"/>
    <property type="molecule type" value="Genomic_DNA"/>
</dbReference>
<feature type="compositionally biased region" description="Basic and acidic residues" evidence="1">
    <location>
        <begin position="440"/>
        <end position="455"/>
    </location>
</feature>
<feature type="compositionally biased region" description="Basic residues" evidence="1">
    <location>
        <begin position="70"/>
        <end position="81"/>
    </location>
</feature>
<keyword evidence="3" id="KW-1185">Reference proteome</keyword>
<feature type="region of interest" description="Disordered" evidence="1">
    <location>
        <begin position="146"/>
        <end position="189"/>
    </location>
</feature>
<evidence type="ECO:0008006" key="4">
    <source>
        <dbReference type="Google" id="ProtNLM"/>
    </source>
</evidence>
<accession>A0A0U5GTW5</accession>
<feature type="region of interest" description="Disordered" evidence="1">
    <location>
        <begin position="258"/>
        <end position="466"/>
    </location>
</feature>
<dbReference type="AlphaFoldDB" id="A0A0U5GTW5"/>
<name>A0A0U5GTW5_ASPCI</name>
<feature type="compositionally biased region" description="Basic and acidic residues" evidence="1">
    <location>
        <begin position="153"/>
        <end position="163"/>
    </location>
</feature>
<dbReference type="Proteomes" id="UP000054771">
    <property type="component" value="Unassembled WGS sequence"/>
</dbReference>
<protein>
    <recommendedName>
        <fullName evidence="4">DUF3824 domain-containing protein</fullName>
    </recommendedName>
</protein>
<feature type="region of interest" description="Disordered" evidence="1">
    <location>
        <begin position="1"/>
        <end position="130"/>
    </location>
</feature>
<feature type="region of interest" description="Disordered" evidence="1">
    <location>
        <begin position="561"/>
        <end position="630"/>
    </location>
</feature>
<feature type="compositionally biased region" description="Basic residues" evidence="1">
    <location>
        <begin position="397"/>
        <end position="407"/>
    </location>
</feature>
<proteinExistence type="predicted"/>
<evidence type="ECO:0000256" key="1">
    <source>
        <dbReference type="SAM" id="MobiDB-lite"/>
    </source>
</evidence>
<feature type="compositionally biased region" description="Basic and acidic residues" evidence="1">
    <location>
        <begin position="502"/>
        <end position="519"/>
    </location>
</feature>
<organism evidence="2 3">
    <name type="scientific">Aspergillus calidoustus</name>
    <dbReference type="NCBI Taxonomy" id="454130"/>
    <lineage>
        <taxon>Eukaryota</taxon>
        <taxon>Fungi</taxon>
        <taxon>Dikarya</taxon>
        <taxon>Ascomycota</taxon>
        <taxon>Pezizomycotina</taxon>
        <taxon>Eurotiomycetes</taxon>
        <taxon>Eurotiomycetidae</taxon>
        <taxon>Eurotiales</taxon>
        <taxon>Aspergillaceae</taxon>
        <taxon>Aspergillus</taxon>
        <taxon>Aspergillus subgen. Nidulantes</taxon>
    </lineage>
</organism>
<dbReference type="OMA" id="MGIKGAI"/>
<dbReference type="STRING" id="454130.A0A0U5GTW5"/>
<sequence>MAYYDSRPYPPHERYPPAEYPETPYYHGGRQPTDVVAPPPVNPSGGTRDSYYSNHPAGDAYEYGYDDPHHSRRSRKKSHRTHSVDGYYDDPYEDYEPRSRRSRQYDERRGREKYAYSPSTSRSPPRRRRSLSERALGALGLGGAAAAAAAGSKHHDSGRDRSRGRDHRRSYSYSPSPTRGSHHRGKSEARIAQAVKAALTAGAVEAFRARKEPGDWSGAKGKRVLTAALAAGGTDGLVDRNPDKHSKRHILESTLAGLATNRVVNGSRSRSRSRRRSRSHGRSKTKDAALMGLLATAGKEAYDRYQKSQSRPRHRRRSTSRDSYDDDYDYDSRHRGSKKRSKSVSDYVNEGLAALGLGDKTEKGDKDDRRRRHREHRSSRYDDYSDGDRYSDDDYRRRHPSPPRTRHSRDVSAPRYIAASGARGDEGYGRMEVGPYTQRPDSRRTSEQPRDRKQNGSDGDDSIDEHKRLKKLNRETLWATGIAAAATIHAAHSLTENMEKHKERAKQIKEGEITADEARSRKRKNQLSDLASVGVAALSIQTAVGEWKNFDQKRRERAKCHRECKERSKSMSGQGGYQKSHSNSKSRPHRAQSLNYGHAPPPARTVYPDEIEENWSDARPRSVRSPGVIV</sequence>
<evidence type="ECO:0000313" key="2">
    <source>
        <dbReference type="EMBL" id="CEN62244.1"/>
    </source>
</evidence>
<feature type="compositionally biased region" description="Basic and acidic residues" evidence="1">
    <location>
        <begin position="378"/>
        <end position="396"/>
    </location>
</feature>
<feature type="compositionally biased region" description="Basic and acidic residues" evidence="1">
    <location>
        <begin position="359"/>
        <end position="368"/>
    </location>
</feature>
<reference evidence="3" key="1">
    <citation type="journal article" date="2016" name="Genome Announc.">
        <title>Draft genome sequences of fungus Aspergillus calidoustus.</title>
        <authorList>
            <person name="Horn F."/>
            <person name="Linde J."/>
            <person name="Mattern D.J."/>
            <person name="Walther G."/>
            <person name="Guthke R."/>
            <person name="Scherlach K."/>
            <person name="Martin K."/>
            <person name="Brakhage A.A."/>
            <person name="Petzke L."/>
            <person name="Valiante V."/>
        </authorList>
    </citation>
    <scope>NUCLEOTIDE SEQUENCE [LARGE SCALE GENOMIC DNA]</scope>
    <source>
        <strain evidence="3">SF006504</strain>
    </source>
</reference>
<gene>
    <name evidence="2" type="ORF">ASPCAL08882</name>
</gene>